<evidence type="ECO:0000256" key="4">
    <source>
        <dbReference type="ARBA" id="ARBA00022989"/>
    </source>
</evidence>
<evidence type="ECO:0000256" key="3">
    <source>
        <dbReference type="ARBA" id="ARBA00022692"/>
    </source>
</evidence>
<dbReference type="Proteomes" id="UP000399805">
    <property type="component" value="Unassembled WGS sequence"/>
</dbReference>
<evidence type="ECO:0000256" key="5">
    <source>
        <dbReference type="ARBA" id="ARBA00023136"/>
    </source>
</evidence>
<feature type="transmembrane region" description="Helical" evidence="6">
    <location>
        <begin position="134"/>
        <end position="157"/>
    </location>
</feature>
<dbReference type="CDD" id="cd15904">
    <property type="entry name" value="TSPO_MBR"/>
    <property type="match status" value="1"/>
</dbReference>
<keyword evidence="5 6" id="KW-0472">Membrane</keyword>
<dbReference type="PANTHER" id="PTHR10057:SF0">
    <property type="entry name" value="TRANSLOCATOR PROTEIN"/>
    <property type="match status" value="1"/>
</dbReference>
<dbReference type="InterPro" id="IPR004307">
    <property type="entry name" value="TspO_MBR"/>
</dbReference>
<evidence type="ECO:0000256" key="6">
    <source>
        <dbReference type="SAM" id="Phobius"/>
    </source>
</evidence>
<dbReference type="InterPro" id="IPR038330">
    <property type="entry name" value="TspO/MBR-related_sf"/>
</dbReference>
<name>A0A6I8M2K6_9PSEU</name>
<evidence type="ECO:0000256" key="1">
    <source>
        <dbReference type="ARBA" id="ARBA00004141"/>
    </source>
</evidence>
<evidence type="ECO:0000313" key="8">
    <source>
        <dbReference type="Proteomes" id="UP000399805"/>
    </source>
</evidence>
<keyword evidence="3 6" id="KW-0812">Transmembrane</keyword>
<keyword evidence="8" id="KW-1185">Reference proteome</keyword>
<keyword evidence="4 6" id="KW-1133">Transmembrane helix</keyword>
<comment type="similarity">
    <text evidence="2">Belongs to the TspO/BZRP family.</text>
</comment>
<dbReference type="PANTHER" id="PTHR10057">
    <property type="entry name" value="PERIPHERAL-TYPE BENZODIAZEPINE RECEPTOR"/>
    <property type="match status" value="1"/>
</dbReference>
<dbReference type="GO" id="GO:0033013">
    <property type="term" value="P:tetrapyrrole metabolic process"/>
    <property type="evidence" value="ECO:0007669"/>
    <property type="project" value="UniProtKB-ARBA"/>
</dbReference>
<feature type="transmembrane region" description="Helical" evidence="6">
    <location>
        <begin position="12"/>
        <end position="33"/>
    </location>
</feature>
<comment type="subcellular location">
    <subcellularLocation>
        <location evidence="1">Membrane</location>
        <topology evidence="1">Multi-pass membrane protein</topology>
    </subcellularLocation>
</comment>
<dbReference type="Pfam" id="PF03073">
    <property type="entry name" value="TspO_MBR"/>
    <property type="match status" value="1"/>
</dbReference>
<dbReference type="GO" id="GO:0016020">
    <property type="term" value="C:membrane"/>
    <property type="evidence" value="ECO:0007669"/>
    <property type="project" value="UniProtKB-SubCell"/>
</dbReference>
<feature type="transmembrane region" description="Helical" evidence="6">
    <location>
        <begin position="82"/>
        <end position="100"/>
    </location>
</feature>
<evidence type="ECO:0000313" key="7">
    <source>
        <dbReference type="EMBL" id="VVJ24046.1"/>
    </source>
</evidence>
<feature type="transmembrane region" description="Helical" evidence="6">
    <location>
        <begin position="53"/>
        <end position="73"/>
    </location>
</feature>
<dbReference type="FunFam" id="1.20.1260.100:FF:000001">
    <property type="entry name" value="translocator protein 2"/>
    <property type="match status" value="1"/>
</dbReference>
<dbReference type="EMBL" id="CABVGP010000003">
    <property type="protein sequence ID" value="VVJ24046.1"/>
    <property type="molecule type" value="Genomic_DNA"/>
</dbReference>
<dbReference type="RefSeq" id="WP_155548747.1">
    <property type="nucleotide sequence ID" value="NZ_CABVGP010000003.1"/>
</dbReference>
<protein>
    <submittedName>
        <fullName evidence="7">Tryptophan-rich sensory protein</fullName>
    </submittedName>
</protein>
<dbReference type="AlphaFoldDB" id="A0A6I8M2K6"/>
<proteinExistence type="inferred from homology"/>
<organism evidence="7 8">
    <name type="scientific">Amycolatopsis camponoti</name>
    <dbReference type="NCBI Taxonomy" id="2606593"/>
    <lineage>
        <taxon>Bacteria</taxon>
        <taxon>Bacillati</taxon>
        <taxon>Actinomycetota</taxon>
        <taxon>Actinomycetes</taxon>
        <taxon>Pseudonocardiales</taxon>
        <taxon>Pseudonocardiaceae</taxon>
        <taxon>Amycolatopsis</taxon>
    </lineage>
</organism>
<gene>
    <name evidence="7" type="ORF">AA23TX_08923</name>
</gene>
<dbReference type="PIRSF" id="PIRSF005859">
    <property type="entry name" value="PBR"/>
    <property type="match status" value="1"/>
</dbReference>
<feature type="transmembrane region" description="Helical" evidence="6">
    <location>
        <begin position="106"/>
        <end position="127"/>
    </location>
</feature>
<reference evidence="7 8" key="1">
    <citation type="submission" date="2019-09" db="EMBL/GenBank/DDBJ databases">
        <authorList>
            <person name="Leyn A S."/>
        </authorList>
    </citation>
    <scope>NUCLEOTIDE SEQUENCE [LARGE SCALE GENOMIC DNA]</scope>
    <source>
        <strain evidence="7">AA231_1</strain>
    </source>
</reference>
<dbReference type="Gene3D" id="1.20.1260.100">
    <property type="entry name" value="TspO/MBR protein"/>
    <property type="match status" value="1"/>
</dbReference>
<sequence>MTERASQRNPWLVLACFLGVVAVVAVVGALAATSSKEVYARLELPSWAPPASLFGPVWTVLYVTIAVSGWLYWRTDGETRGFAAYGIGLLANLLWTPLFFEGGAATAALVDIAVLDVVVVVTIVLFARRSKAAAALLVPYLAWILYATALNTAIVALG</sequence>
<evidence type="ECO:0000256" key="2">
    <source>
        <dbReference type="ARBA" id="ARBA00007524"/>
    </source>
</evidence>
<accession>A0A6I8M2K6</accession>